<feature type="compositionally biased region" description="Low complexity" evidence="1">
    <location>
        <begin position="773"/>
        <end position="792"/>
    </location>
</feature>
<evidence type="ECO:0000313" key="2">
    <source>
        <dbReference type="EMBL" id="RKQ90488.1"/>
    </source>
</evidence>
<gene>
    <name evidence="2" type="ORF">C8N24_0293</name>
</gene>
<name>A0A660L648_9ACTN</name>
<evidence type="ECO:0000256" key="1">
    <source>
        <dbReference type="SAM" id="MobiDB-lite"/>
    </source>
</evidence>
<proteinExistence type="predicted"/>
<keyword evidence="3" id="KW-1185">Reference proteome</keyword>
<sequence>MFSGAGGPVLEIATKTVDSSPTPTPTPTPTGTPTPFPEPTATPTAAPDGGTAERVRLIKRTSWADGRLFFGHSTTHAAQIVSATLFSGDLSWSTNGDECSGKTLNNANGGCTLRVSGTAGTVRMMFTDGRHQDIAVDLSEYSPPTGGTVGPVMRVDLENTIDPYSLWVMNVGEMSTGSDQITGVQIESGDLGWVGRDSDECTGAFFGSYGDTCLLRLTGGAGTIRFSFASGAISDLVITGDEFAAAYPGITDEEWADDRPRIALELKSGSRVLTSPSAVSGTVTLDAQATALNGIESEWVSISGGPDHISQTLTGRNGSCGGALKLGRRSCGQVQSLANSFSTTGFPEGVYTISYRATGANGMMTWAPSVEIFIDNNPPLLTISGGVWDSQFSGHLTSSDVRVAADDTGTGVTKVGLDEKVGNTWQQRRLAQRTCAQPACSPKNYSAAFSLESPTSVLTSWQTGTYTFRGTAEDLALNTAALSWDVPYWDTSWRHGGADHVINNDTEINAIRTLLGATGYLNSAVWNGIYTGERPLIYPTSWTYGGADHTVNASSEINQVRAALGENGYLNSRVWNDLSPADQPRIYPTSWNYGGADRTLWTNTQAEIPAVRVAIGDYGYLEMQEPAWAGIAPSERQLVYEASWVLGGADHTLTTNTAAELPQFRERLRNGGYLSSDFWKAIAPIDQPLVYPISWSLGYADHTINNQGEVEVFEAYLSQATTDAQYNAVLDGMAPGDLTYADAHHTTRTWYGESGASITGEPLPTDAQSLTPAQPLASAASASSGSTSDEVSSGFMTEIRNGVTTTTPLANAAQANGPDCGVTRTNNKLKRIEIPPYNAISDSGTLRSQLIVYYQNDAGMVHDSVTGKPKYQTREFIACGLGGAQVHKGGKLHDYMVAVYPDYLTDITFGGPKYGDAARGTNQQSLTVGFTTGSMVSVSAGYNWTDGDQMGGQPGFALHRDVMTANQKKWEVNMASAYWISSRNGPGGTYYHWGSTKYQGNAVLQKYRTKMSQPLPRFRHFRHAS</sequence>
<accession>A0A660L648</accession>
<feature type="compositionally biased region" description="Pro residues" evidence="1">
    <location>
        <begin position="22"/>
        <end position="40"/>
    </location>
</feature>
<feature type="compositionally biased region" description="Low complexity" evidence="1">
    <location>
        <begin position="41"/>
        <end position="50"/>
    </location>
</feature>
<feature type="region of interest" description="Disordered" evidence="1">
    <location>
        <begin position="755"/>
        <end position="792"/>
    </location>
</feature>
<organism evidence="2 3">
    <name type="scientific">Solirubrobacter pauli</name>
    <dbReference type="NCBI Taxonomy" id="166793"/>
    <lineage>
        <taxon>Bacteria</taxon>
        <taxon>Bacillati</taxon>
        <taxon>Actinomycetota</taxon>
        <taxon>Thermoleophilia</taxon>
        <taxon>Solirubrobacterales</taxon>
        <taxon>Solirubrobacteraceae</taxon>
        <taxon>Solirubrobacter</taxon>
    </lineage>
</organism>
<comment type="caution">
    <text evidence="2">The sequence shown here is derived from an EMBL/GenBank/DDBJ whole genome shotgun (WGS) entry which is preliminary data.</text>
</comment>
<feature type="region of interest" description="Disordered" evidence="1">
    <location>
        <begin position="14"/>
        <end position="52"/>
    </location>
</feature>
<evidence type="ECO:0000313" key="3">
    <source>
        <dbReference type="Proteomes" id="UP000278962"/>
    </source>
</evidence>
<reference evidence="2 3" key="1">
    <citation type="submission" date="2018-10" db="EMBL/GenBank/DDBJ databases">
        <title>Genomic Encyclopedia of Archaeal and Bacterial Type Strains, Phase II (KMG-II): from individual species to whole genera.</title>
        <authorList>
            <person name="Goeker M."/>
        </authorList>
    </citation>
    <scope>NUCLEOTIDE SEQUENCE [LARGE SCALE GENOMIC DNA]</scope>
    <source>
        <strain evidence="2 3">DSM 14954</strain>
    </source>
</reference>
<dbReference type="EMBL" id="RBIL01000001">
    <property type="protein sequence ID" value="RKQ90488.1"/>
    <property type="molecule type" value="Genomic_DNA"/>
</dbReference>
<dbReference type="Proteomes" id="UP000278962">
    <property type="component" value="Unassembled WGS sequence"/>
</dbReference>
<dbReference type="AlphaFoldDB" id="A0A660L648"/>
<protein>
    <submittedName>
        <fullName evidence="2">Uncharacterized protein</fullName>
    </submittedName>
</protein>